<dbReference type="EMBL" id="ANAH02000066">
    <property type="protein sequence ID" value="EPX56060.1"/>
    <property type="molecule type" value="Genomic_DNA"/>
</dbReference>
<dbReference type="PROSITE" id="PS51365">
    <property type="entry name" value="RENAL_DIPEPTIDASE_2"/>
    <property type="match status" value="1"/>
</dbReference>
<evidence type="ECO:0000256" key="1">
    <source>
        <dbReference type="SAM" id="MobiDB-lite"/>
    </source>
</evidence>
<dbReference type="eggNOG" id="COG2355">
    <property type="taxonomic scope" value="Bacteria"/>
</dbReference>
<reference evidence="2" key="1">
    <citation type="submission" date="2013-05" db="EMBL/GenBank/DDBJ databases">
        <title>Genome assembly of Cystobacter fuscus DSM 2262.</title>
        <authorList>
            <person name="Sharma G."/>
            <person name="Khatri I."/>
            <person name="Kaur C."/>
            <person name="Mayilraj S."/>
            <person name="Subramanian S."/>
        </authorList>
    </citation>
    <scope>NUCLEOTIDE SEQUENCE [LARGE SCALE GENOMIC DNA]</scope>
    <source>
        <strain evidence="2">DSM 2262</strain>
    </source>
</reference>
<dbReference type="PANTHER" id="PTHR10443:SF12">
    <property type="entry name" value="DIPEPTIDASE"/>
    <property type="match status" value="1"/>
</dbReference>
<proteinExistence type="predicted"/>
<organism evidence="2 3">
    <name type="scientific">Cystobacter fuscus (strain ATCC 25194 / DSM 2262 / NBRC 100088 / M29)</name>
    <dbReference type="NCBI Taxonomy" id="1242864"/>
    <lineage>
        <taxon>Bacteria</taxon>
        <taxon>Pseudomonadati</taxon>
        <taxon>Myxococcota</taxon>
        <taxon>Myxococcia</taxon>
        <taxon>Myxococcales</taxon>
        <taxon>Cystobacterineae</taxon>
        <taxon>Archangiaceae</taxon>
        <taxon>Cystobacter</taxon>
    </lineage>
</organism>
<sequence>MPEVDAMTWRAKAVGLVWGLALLGCGALRPALEAPARGGVPPDGRADLHVHVTMREALHPFFQGEPGGAELADAPGQRLVNQMEPEALRRAGVRLVLATVWPPNALRPGRGALGEALHQLALLEDFARRSPDFVLAYGAGEARQRLASGQLVLVPTVEGGEGIRRVEDVDLLYAAGARSITLVHFFDNSVADAADDQFGPLMGRLTNGGDGGLTPLGVEVVRRMMELGIVIDVAHASDRTITEVLALTEPAGVPVVYSHTGAGWADTRCLSAPLARRVGAGGGLIGIGLFRSPFQQVPVEERWEGFEPGTCDDDVAHWLHYTRQAGAEAVMLGSDFNSVIERARPGGSCARGMRHTGDLPALFAALEAHGVTREQLDGSAARVLRVLEAVEAHARPEAQRVARGRRPPREDLFPSNVP</sequence>
<keyword evidence="3" id="KW-1185">Reference proteome</keyword>
<evidence type="ECO:0008006" key="4">
    <source>
        <dbReference type="Google" id="ProtNLM"/>
    </source>
</evidence>
<dbReference type="Gene3D" id="3.20.20.140">
    <property type="entry name" value="Metal-dependent hydrolases"/>
    <property type="match status" value="1"/>
</dbReference>
<dbReference type="InterPro" id="IPR008257">
    <property type="entry name" value="Pept_M19"/>
</dbReference>
<dbReference type="PANTHER" id="PTHR10443">
    <property type="entry name" value="MICROSOMAL DIPEPTIDASE"/>
    <property type="match status" value="1"/>
</dbReference>
<dbReference type="OrthoDB" id="5523755at2"/>
<dbReference type="GO" id="GO:0070573">
    <property type="term" value="F:metallodipeptidase activity"/>
    <property type="evidence" value="ECO:0007669"/>
    <property type="project" value="InterPro"/>
</dbReference>
<dbReference type="GO" id="GO:0006508">
    <property type="term" value="P:proteolysis"/>
    <property type="evidence" value="ECO:0007669"/>
    <property type="project" value="InterPro"/>
</dbReference>
<accession>S9NV74</accession>
<gene>
    <name evidence="2" type="ORF">D187_007402</name>
</gene>
<name>S9NV74_CYSF2</name>
<evidence type="ECO:0000313" key="2">
    <source>
        <dbReference type="EMBL" id="EPX56060.1"/>
    </source>
</evidence>
<evidence type="ECO:0000313" key="3">
    <source>
        <dbReference type="Proteomes" id="UP000011682"/>
    </source>
</evidence>
<dbReference type="Proteomes" id="UP000011682">
    <property type="component" value="Unassembled WGS sequence"/>
</dbReference>
<feature type="region of interest" description="Disordered" evidence="1">
    <location>
        <begin position="398"/>
        <end position="418"/>
    </location>
</feature>
<dbReference type="InterPro" id="IPR032466">
    <property type="entry name" value="Metal_Hydrolase"/>
</dbReference>
<dbReference type="AlphaFoldDB" id="S9NV74"/>
<dbReference type="Pfam" id="PF01244">
    <property type="entry name" value="Peptidase_M19"/>
    <property type="match status" value="1"/>
</dbReference>
<dbReference type="SUPFAM" id="SSF51556">
    <property type="entry name" value="Metallo-dependent hydrolases"/>
    <property type="match status" value="1"/>
</dbReference>
<comment type="caution">
    <text evidence="2">The sequence shown here is derived from an EMBL/GenBank/DDBJ whole genome shotgun (WGS) entry which is preliminary data.</text>
</comment>
<protein>
    <recommendedName>
        <fullName evidence="4">Dipeptidase</fullName>
    </recommendedName>
</protein>